<evidence type="ECO:0000256" key="1">
    <source>
        <dbReference type="ARBA" id="ARBA00003966"/>
    </source>
</evidence>
<comment type="catalytic activity">
    <reaction evidence="5">
        <text>(S)-malate + NAD(+) = oxaloacetate + NADH + H(+)</text>
        <dbReference type="Rhea" id="RHEA:21432"/>
        <dbReference type="ChEBI" id="CHEBI:15378"/>
        <dbReference type="ChEBI" id="CHEBI:15589"/>
        <dbReference type="ChEBI" id="CHEBI:16452"/>
        <dbReference type="ChEBI" id="CHEBI:57540"/>
        <dbReference type="ChEBI" id="CHEBI:57945"/>
        <dbReference type="EC" id="1.1.1.37"/>
    </reaction>
</comment>
<dbReference type="PRINTS" id="PR00086">
    <property type="entry name" value="LLDHDRGNASE"/>
</dbReference>
<dbReference type="InterPro" id="IPR001236">
    <property type="entry name" value="Lactate/malate_DH_N"/>
</dbReference>
<dbReference type="Pfam" id="PF02866">
    <property type="entry name" value="Ldh_1_C"/>
    <property type="match status" value="1"/>
</dbReference>
<feature type="binding site" evidence="5 8">
    <location>
        <begin position="119"/>
        <end position="121"/>
    </location>
    <ligand>
        <name>NAD(+)</name>
        <dbReference type="ChEBI" id="CHEBI:57540"/>
    </ligand>
</feature>
<sequence>MARNKIALIGAGQIGGTLALLAGMKALGDIVLFDVAEGVPEGKALDLAELTPVEGFDAAYAGASSYDAIAGADVVIVTAGVARKPGMSRDDLLAINLKVMEQVGAGIRKYAPDAFVICITNPLDAMVWALQRSSGLPPEKVVGMAGVLDSARLRYFLAEEFDVSVEDVTAFVMGGHGDTMVPLVRYSTVGGIPVPDLIRMGWTSEERIAAIVQRTRDGGAEIVNLLKTGSAFYAPAASAIAMAESYLRDKKRVLPVATLLNGEYGLKDIYVGVPAVIGARGVERIVEVELDRSERAMFDRSVAAVEGLVEACLKIAPGLGK</sequence>
<keyword evidence="3 5" id="KW-0560">Oxidoreductase</keyword>
<comment type="caution">
    <text evidence="11">The sequence shown here is derived from an EMBL/GenBank/DDBJ whole genome shotgun (WGS) entry which is preliminary data.</text>
</comment>
<feature type="binding site" evidence="5 8">
    <location>
        <begin position="10"/>
        <end position="15"/>
    </location>
    <ligand>
        <name>NAD(+)</name>
        <dbReference type="ChEBI" id="CHEBI:57540"/>
    </ligand>
</feature>
<name>A0A6C1KBH0_XANAU</name>
<dbReference type="RefSeq" id="WP_138400492.1">
    <property type="nucleotide sequence ID" value="NZ_JBAFVI010000005.1"/>
</dbReference>
<feature type="active site" description="Proton acceptor" evidence="5 6">
    <location>
        <position position="176"/>
    </location>
</feature>
<dbReference type="Proteomes" id="UP000305131">
    <property type="component" value="Unassembled WGS sequence"/>
</dbReference>
<organism evidence="11 12">
    <name type="scientific">Xanthobacter autotrophicus</name>
    <dbReference type="NCBI Taxonomy" id="280"/>
    <lineage>
        <taxon>Bacteria</taxon>
        <taxon>Pseudomonadati</taxon>
        <taxon>Pseudomonadota</taxon>
        <taxon>Alphaproteobacteria</taxon>
        <taxon>Hyphomicrobiales</taxon>
        <taxon>Xanthobacteraceae</taxon>
        <taxon>Xanthobacter</taxon>
    </lineage>
</organism>
<dbReference type="GO" id="GO:0006089">
    <property type="term" value="P:lactate metabolic process"/>
    <property type="evidence" value="ECO:0007669"/>
    <property type="project" value="TreeGrafter"/>
</dbReference>
<dbReference type="EC" id="1.1.1.37" evidence="5"/>
<reference evidence="11 12" key="1">
    <citation type="submission" date="2019-05" db="EMBL/GenBank/DDBJ databases">
        <authorList>
            <person name="Zhou X."/>
        </authorList>
    </citation>
    <scope>NUCLEOTIDE SEQUENCE [LARGE SCALE GENOMIC DNA]</scope>
    <source>
        <strain evidence="11 12">DSM 432</strain>
    </source>
</reference>
<feature type="binding site" evidence="5 7">
    <location>
        <position position="83"/>
    </location>
    <ligand>
        <name>substrate</name>
    </ligand>
</feature>
<feature type="binding site" evidence="5 8">
    <location>
        <position position="96"/>
    </location>
    <ligand>
        <name>NAD(+)</name>
        <dbReference type="ChEBI" id="CHEBI:57540"/>
    </ligand>
</feature>
<comment type="similarity">
    <text evidence="5">Belongs to the LDH/MDH superfamily. MDH type 3 family.</text>
</comment>
<dbReference type="FunFam" id="3.40.50.720:FF:000018">
    <property type="entry name" value="Malate dehydrogenase"/>
    <property type="match status" value="1"/>
</dbReference>
<proteinExistence type="inferred from homology"/>
<dbReference type="InterPro" id="IPR015955">
    <property type="entry name" value="Lactate_DH/Glyco_Ohase_4_C"/>
</dbReference>
<dbReference type="PANTHER" id="PTHR43128">
    <property type="entry name" value="L-2-HYDROXYCARBOXYLATE DEHYDROGENASE (NAD(P)(+))"/>
    <property type="match status" value="1"/>
</dbReference>
<keyword evidence="2 5" id="KW-0816">Tricarboxylic acid cycle</keyword>
<dbReference type="NCBIfam" id="NF004863">
    <property type="entry name" value="PRK06223.1"/>
    <property type="match status" value="1"/>
</dbReference>
<feature type="binding site" evidence="5 7">
    <location>
        <position position="121"/>
    </location>
    <ligand>
        <name>substrate</name>
    </ligand>
</feature>
<evidence type="ECO:0000256" key="4">
    <source>
        <dbReference type="ARBA" id="ARBA00023027"/>
    </source>
</evidence>
<dbReference type="GeneID" id="95774942"/>
<dbReference type="InterPro" id="IPR022383">
    <property type="entry name" value="Lactate/malate_DH_C"/>
</dbReference>
<dbReference type="PANTHER" id="PTHR43128:SF16">
    <property type="entry name" value="L-LACTATE DEHYDROGENASE"/>
    <property type="match status" value="1"/>
</dbReference>
<keyword evidence="4 5" id="KW-0520">NAD</keyword>
<feature type="binding site" evidence="5 7">
    <location>
        <position position="152"/>
    </location>
    <ligand>
        <name>substrate</name>
    </ligand>
</feature>
<dbReference type="GO" id="GO:0004459">
    <property type="term" value="F:L-lactate dehydrogenase (NAD+) activity"/>
    <property type="evidence" value="ECO:0007669"/>
    <property type="project" value="TreeGrafter"/>
</dbReference>
<dbReference type="CDD" id="cd01339">
    <property type="entry name" value="LDH-like_MDH"/>
    <property type="match status" value="1"/>
</dbReference>
<dbReference type="NCBIfam" id="TIGR01763">
    <property type="entry name" value="MalateDH_bact"/>
    <property type="match status" value="1"/>
</dbReference>
<dbReference type="InterPro" id="IPR036291">
    <property type="entry name" value="NAD(P)-bd_dom_sf"/>
</dbReference>
<dbReference type="GO" id="GO:0030060">
    <property type="term" value="F:L-malate dehydrogenase (NAD+) activity"/>
    <property type="evidence" value="ECO:0007669"/>
    <property type="project" value="UniProtKB-UniRule"/>
</dbReference>
<dbReference type="SUPFAM" id="SSF56327">
    <property type="entry name" value="LDH C-terminal domain-like"/>
    <property type="match status" value="1"/>
</dbReference>
<dbReference type="FunFam" id="3.90.110.10:FF:000004">
    <property type="entry name" value="Malate dehydrogenase"/>
    <property type="match status" value="1"/>
</dbReference>
<protein>
    <recommendedName>
        <fullName evidence="5">Malate dehydrogenase</fullName>
        <ecNumber evidence="5">1.1.1.37</ecNumber>
    </recommendedName>
</protein>
<dbReference type="OrthoDB" id="9802969at2"/>
<evidence type="ECO:0000256" key="3">
    <source>
        <dbReference type="ARBA" id="ARBA00023002"/>
    </source>
</evidence>
<dbReference type="SUPFAM" id="SSF51735">
    <property type="entry name" value="NAD(P)-binding Rossmann-fold domains"/>
    <property type="match status" value="1"/>
</dbReference>
<feature type="binding site" evidence="5 7">
    <location>
        <position position="89"/>
    </location>
    <ligand>
        <name>substrate</name>
    </ligand>
</feature>
<accession>A0A6C1KBH0</accession>
<dbReference type="InterPro" id="IPR011275">
    <property type="entry name" value="Malate_DH_type3"/>
</dbReference>
<dbReference type="AlphaFoldDB" id="A0A6C1KBH0"/>
<gene>
    <name evidence="5 11" type="primary">mdh</name>
    <name evidence="11" type="ORF">FBQ73_15935</name>
</gene>
<feature type="domain" description="Lactate/malate dehydrogenase C-terminal" evidence="10">
    <location>
        <begin position="148"/>
        <end position="303"/>
    </location>
</feature>
<evidence type="ECO:0000256" key="2">
    <source>
        <dbReference type="ARBA" id="ARBA00022532"/>
    </source>
</evidence>
<evidence type="ECO:0000259" key="10">
    <source>
        <dbReference type="Pfam" id="PF02866"/>
    </source>
</evidence>
<feature type="domain" description="Lactate/malate dehydrogenase N-terminal" evidence="9">
    <location>
        <begin position="5"/>
        <end position="143"/>
    </location>
</feature>
<evidence type="ECO:0000256" key="8">
    <source>
        <dbReference type="PIRSR" id="PIRSR000102-3"/>
    </source>
</evidence>
<dbReference type="InterPro" id="IPR001557">
    <property type="entry name" value="L-lactate/malate_DH"/>
</dbReference>
<dbReference type="EMBL" id="VAUP01000035">
    <property type="protein sequence ID" value="TLX41618.1"/>
    <property type="molecule type" value="Genomic_DNA"/>
</dbReference>
<evidence type="ECO:0000313" key="12">
    <source>
        <dbReference type="Proteomes" id="UP000305131"/>
    </source>
</evidence>
<feature type="binding site" evidence="5 8">
    <location>
        <position position="34"/>
    </location>
    <ligand>
        <name>NAD(+)</name>
        <dbReference type="ChEBI" id="CHEBI:57540"/>
    </ligand>
</feature>
<dbReference type="Gene3D" id="3.90.110.10">
    <property type="entry name" value="Lactate dehydrogenase/glycoside hydrolase, family 4, C-terminal"/>
    <property type="match status" value="1"/>
</dbReference>
<evidence type="ECO:0000256" key="6">
    <source>
        <dbReference type="PIRSR" id="PIRSR000102-1"/>
    </source>
</evidence>
<dbReference type="Pfam" id="PF00056">
    <property type="entry name" value="Ldh_1_N"/>
    <property type="match status" value="1"/>
</dbReference>
<evidence type="ECO:0000256" key="7">
    <source>
        <dbReference type="PIRSR" id="PIRSR000102-2"/>
    </source>
</evidence>
<dbReference type="Gene3D" id="3.40.50.720">
    <property type="entry name" value="NAD(P)-binding Rossmann-like Domain"/>
    <property type="match status" value="1"/>
</dbReference>
<evidence type="ECO:0000259" key="9">
    <source>
        <dbReference type="Pfam" id="PF00056"/>
    </source>
</evidence>
<dbReference type="GO" id="GO:0006099">
    <property type="term" value="P:tricarboxylic acid cycle"/>
    <property type="evidence" value="ECO:0007669"/>
    <property type="project" value="UniProtKB-UniRule"/>
</dbReference>
<dbReference type="PIRSF" id="PIRSF000102">
    <property type="entry name" value="Lac_mal_DH"/>
    <property type="match status" value="1"/>
</dbReference>
<evidence type="ECO:0000256" key="5">
    <source>
        <dbReference type="HAMAP-Rule" id="MF_00487"/>
    </source>
</evidence>
<dbReference type="HAMAP" id="MF_00487">
    <property type="entry name" value="Malate_dehydrog_3"/>
    <property type="match status" value="1"/>
</dbReference>
<comment type="function">
    <text evidence="1 5">Catalyzes the reversible oxidation of malate to oxaloacetate.</text>
</comment>
<evidence type="ECO:0000313" key="11">
    <source>
        <dbReference type="EMBL" id="TLX41618.1"/>
    </source>
</evidence>